<dbReference type="SUPFAM" id="SSF53850">
    <property type="entry name" value="Periplasmic binding protein-like II"/>
    <property type="match status" value="1"/>
</dbReference>
<proteinExistence type="inferred from homology"/>
<comment type="caution">
    <text evidence="9">The sequence shown here is derived from an EMBL/GenBank/DDBJ whole genome shotgun (WGS) entry which is preliminary data.</text>
</comment>
<dbReference type="GO" id="GO:0042597">
    <property type="term" value="C:periplasmic space"/>
    <property type="evidence" value="ECO:0007669"/>
    <property type="project" value="UniProtKB-SubCell"/>
</dbReference>
<evidence type="ECO:0000256" key="7">
    <source>
        <dbReference type="ARBA" id="ARBA00023288"/>
    </source>
</evidence>
<feature type="chain" id="PRO_5032812638" evidence="8">
    <location>
        <begin position="22"/>
        <end position="421"/>
    </location>
</feature>
<dbReference type="CDD" id="cd13585">
    <property type="entry name" value="PBP2_TMBP_like"/>
    <property type="match status" value="1"/>
</dbReference>
<keyword evidence="7" id="KW-0449">Lipoprotein</keyword>
<keyword evidence="6" id="KW-0564">Palmitate</keyword>
<evidence type="ECO:0000256" key="8">
    <source>
        <dbReference type="SAM" id="SignalP"/>
    </source>
</evidence>
<keyword evidence="9" id="KW-0762">Sugar transport</keyword>
<dbReference type="AlphaFoldDB" id="A0A841GN98"/>
<evidence type="ECO:0000256" key="2">
    <source>
        <dbReference type="ARBA" id="ARBA00008520"/>
    </source>
</evidence>
<dbReference type="InterPro" id="IPR050490">
    <property type="entry name" value="Bact_solute-bd_prot1"/>
</dbReference>
<keyword evidence="5" id="KW-0472">Membrane</keyword>
<name>A0A841GN98_9GAMM</name>
<dbReference type="PANTHER" id="PTHR43649">
    <property type="entry name" value="ARABINOSE-BINDING PROTEIN-RELATED"/>
    <property type="match status" value="1"/>
</dbReference>
<evidence type="ECO:0000256" key="3">
    <source>
        <dbReference type="ARBA" id="ARBA00022475"/>
    </source>
</evidence>
<dbReference type="InterPro" id="IPR006059">
    <property type="entry name" value="SBP"/>
</dbReference>
<gene>
    <name evidence="9" type="ORF">HNR75_002172</name>
</gene>
<evidence type="ECO:0000256" key="5">
    <source>
        <dbReference type="ARBA" id="ARBA00023136"/>
    </source>
</evidence>
<dbReference type="EMBL" id="JACHGR010000007">
    <property type="protein sequence ID" value="MBB6056240.1"/>
    <property type="molecule type" value="Genomic_DNA"/>
</dbReference>
<dbReference type="Pfam" id="PF13416">
    <property type="entry name" value="SBP_bac_8"/>
    <property type="match status" value="1"/>
</dbReference>
<dbReference type="Gene3D" id="3.40.190.10">
    <property type="entry name" value="Periplasmic binding protein-like II"/>
    <property type="match status" value="1"/>
</dbReference>
<evidence type="ECO:0000256" key="6">
    <source>
        <dbReference type="ARBA" id="ARBA00023139"/>
    </source>
</evidence>
<evidence type="ECO:0000256" key="4">
    <source>
        <dbReference type="ARBA" id="ARBA00022729"/>
    </source>
</evidence>
<accession>A0A841GN98</accession>
<dbReference type="Proteomes" id="UP000585721">
    <property type="component" value="Unassembled WGS sequence"/>
</dbReference>
<reference evidence="9 10" key="1">
    <citation type="submission" date="2020-08" db="EMBL/GenBank/DDBJ databases">
        <title>Genomic Encyclopedia of Type Strains, Phase IV (KMG-IV): sequencing the most valuable type-strain genomes for metagenomic binning, comparative biology and taxonomic classification.</title>
        <authorList>
            <person name="Goeker M."/>
        </authorList>
    </citation>
    <scope>NUCLEOTIDE SEQUENCE [LARGE SCALE GENOMIC DNA]</scope>
    <source>
        <strain evidence="9 10">DSM 22975</strain>
    </source>
</reference>
<keyword evidence="9" id="KW-0813">Transport</keyword>
<keyword evidence="3" id="KW-1003">Cell membrane</keyword>
<evidence type="ECO:0000313" key="10">
    <source>
        <dbReference type="Proteomes" id="UP000585721"/>
    </source>
</evidence>
<dbReference type="PANTHER" id="PTHR43649:SF33">
    <property type="entry name" value="POLYGALACTURONAN_RHAMNOGALACTURONAN-BINDING PROTEIN YTCQ"/>
    <property type="match status" value="1"/>
</dbReference>
<dbReference type="RefSeq" id="WP_188026966.1">
    <property type="nucleotide sequence ID" value="NZ_JACHGR010000007.1"/>
</dbReference>
<protein>
    <submittedName>
        <fullName evidence="9">Multiple sugar transport system substrate-binding protein</fullName>
    </submittedName>
</protein>
<organism evidence="9 10">
    <name type="scientific">Tolumonas osonensis</name>
    <dbReference type="NCBI Taxonomy" id="675874"/>
    <lineage>
        <taxon>Bacteria</taxon>
        <taxon>Pseudomonadati</taxon>
        <taxon>Pseudomonadota</taxon>
        <taxon>Gammaproteobacteria</taxon>
        <taxon>Aeromonadales</taxon>
        <taxon>Aeromonadaceae</taxon>
        <taxon>Tolumonas</taxon>
    </lineage>
</organism>
<keyword evidence="4 8" id="KW-0732">Signal</keyword>
<comment type="subcellular location">
    <subcellularLocation>
        <location evidence="1">Periplasm</location>
    </subcellularLocation>
</comment>
<comment type="similarity">
    <text evidence="2">Belongs to the bacterial solute-binding protein 1 family.</text>
</comment>
<evidence type="ECO:0000313" key="9">
    <source>
        <dbReference type="EMBL" id="MBB6056240.1"/>
    </source>
</evidence>
<keyword evidence="10" id="KW-1185">Reference proteome</keyword>
<sequence>MKKSLLGLCVASAFVTQASHALELKAWVIDGDSEKPFFQQLEENFNAKYKDQNITVDVVPIPGYNNAIQAAALSGELPDVIMVDGPNMANYVWTNMLQPMDTLLDKEIVEDLLPSVKEQGIYGPDQKIYMVSPYDSSVLLWGNKKYLKEAGVRIPSGMKDAWDDKEFTDALDKLAKVKGVQWPLDMKLNYDGEWYTYGFAPFIQSRGADLIDRQNWKAEGTVDSQPAIDALAELQTWSKKGWIVPATAGDNRFYGDKTAAMVWVGNWMWRAHKTGLGDDLVLIPAPKLAGKSVSPNGGWGWAVPAKTKNTAEVAKFLNFALSTEQVAKYADITGYIPARKSAVALSEIYRPGGEGALFVEQAQSAAVVRPVHPAYPVISSSFGKAVQHILQGADVKTELQQAARAIDEDIEDNSGYPPFDK</sequence>
<feature type="signal peptide" evidence="8">
    <location>
        <begin position="1"/>
        <end position="21"/>
    </location>
</feature>
<evidence type="ECO:0000256" key="1">
    <source>
        <dbReference type="ARBA" id="ARBA00004418"/>
    </source>
</evidence>